<evidence type="ECO:0000313" key="2">
    <source>
        <dbReference type="Proteomes" id="UP000198914"/>
    </source>
</evidence>
<dbReference type="Proteomes" id="UP000198914">
    <property type="component" value="Unassembled WGS sequence"/>
</dbReference>
<keyword evidence="2" id="KW-1185">Reference proteome</keyword>
<protein>
    <submittedName>
        <fullName evidence="1">Uncharacterized protein</fullName>
    </submittedName>
</protein>
<dbReference type="AlphaFoldDB" id="A0A1H3UGN2"/>
<sequence length="106" mass="11149">MVRAWRRTEVASCLIPATLPPFVVVGPNADLQAVSGRRRAATAAEMIAAAVTNMARLEAALAGSEAEVRLDEVRRAAVPASLHAVLDQRLEADARNSPTPAPTPTP</sequence>
<reference evidence="2" key="1">
    <citation type="submission" date="2016-10" db="EMBL/GenBank/DDBJ databases">
        <authorList>
            <person name="Varghese N."/>
            <person name="Submissions S."/>
        </authorList>
    </citation>
    <scope>NUCLEOTIDE SEQUENCE [LARGE SCALE GENOMIC DNA]</scope>
    <source>
        <strain evidence="2">DSM 100420</strain>
    </source>
</reference>
<accession>A0A1H3UGN2</accession>
<proteinExistence type="predicted"/>
<organism evidence="1 2">
    <name type="scientific">Jannaschia faecimaris</name>
    <dbReference type="NCBI Taxonomy" id="1244108"/>
    <lineage>
        <taxon>Bacteria</taxon>
        <taxon>Pseudomonadati</taxon>
        <taxon>Pseudomonadota</taxon>
        <taxon>Alphaproteobacteria</taxon>
        <taxon>Rhodobacterales</taxon>
        <taxon>Roseobacteraceae</taxon>
        <taxon>Jannaschia</taxon>
    </lineage>
</organism>
<gene>
    <name evidence="1" type="ORF">SAMN05444004_1349</name>
</gene>
<dbReference type="EMBL" id="FNPX01000034">
    <property type="protein sequence ID" value="SDZ61456.1"/>
    <property type="molecule type" value="Genomic_DNA"/>
</dbReference>
<evidence type="ECO:0000313" key="1">
    <source>
        <dbReference type="EMBL" id="SDZ61456.1"/>
    </source>
</evidence>
<name>A0A1H3UGN2_9RHOB</name>